<evidence type="ECO:0000313" key="2">
    <source>
        <dbReference type="Proteomes" id="UP000016933"/>
    </source>
</evidence>
<accession>N1PHC1</accession>
<dbReference type="Proteomes" id="UP000016933">
    <property type="component" value="Unassembled WGS sequence"/>
</dbReference>
<name>N1PHC1_DOTSN</name>
<reference evidence="2" key="1">
    <citation type="journal article" date="2012" name="PLoS Genet.">
        <title>The genomes of the fungal plant pathogens Cladosporium fulvum and Dothistroma septosporum reveal adaptation to different hosts and lifestyles but also signatures of common ancestry.</title>
        <authorList>
            <person name="de Wit P.J.G.M."/>
            <person name="van der Burgt A."/>
            <person name="Oekmen B."/>
            <person name="Stergiopoulos I."/>
            <person name="Abd-Elsalam K.A."/>
            <person name="Aerts A.L."/>
            <person name="Bahkali A.H."/>
            <person name="Beenen H.G."/>
            <person name="Chettri P."/>
            <person name="Cox M.P."/>
            <person name="Datema E."/>
            <person name="de Vries R.P."/>
            <person name="Dhillon B."/>
            <person name="Ganley A.R."/>
            <person name="Griffiths S.A."/>
            <person name="Guo Y."/>
            <person name="Hamelin R.C."/>
            <person name="Henrissat B."/>
            <person name="Kabir M.S."/>
            <person name="Jashni M.K."/>
            <person name="Kema G."/>
            <person name="Klaubauf S."/>
            <person name="Lapidus A."/>
            <person name="Levasseur A."/>
            <person name="Lindquist E."/>
            <person name="Mehrabi R."/>
            <person name="Ohm R.A."/>
            <person name="Owen T.J."/>
            <person name="Salamov A."/>
            <person name="Schwelm A."/>
            <person name="Schijlen E."/>
            <person name="Sun H."/>
            <person name="van den Burg H.A."/>
            <person name="van Ham R.C.H.J."/>
            <person name="Zhang S."/>
            <person name="Goodwin S.B."/>
            <person name="Grigoriev I.V."/>
            <person name="Collemare J."/>
            <person name="Bradshaw R.E."/>
        </authorList>
    </citation>
    <scope>NUCLEOTIDE SEQUENCE [LARGE SCALE GENOMIC DNA]</scope>
    <source>
        <strain evidence="2">NZE10 / CBS 128990</strain>
    </source>
</reference>
<organism evidence="1 2">
    <name type="scientific">Dothistroma septosporum (strain NZE10 / CBS 128990)</name>
    <name type="common">Red band needle blight fungus</name>
    <name type="synonym">Mycosphaerella pini</name>
    <dbReference type="NCBI Taxonomy" id="675120"/>
    <lineage>
        <taxon>Eukaryota</taxon>
        <taxon>Fungi</taxon>
        <taxon>Dikarya</taxon>
        <taxon>Ascomycota</taxon>
        <taxon>Pezizomycotina</taxon>
        <taxon>Dothideomycetes</taxon>
        <taxon>Dothideomycetidae</taxon>
        <taxon>Mycosphaerellales</taxon>
        <taxon>Mycosphaerellaceae</taxon>
        <taxon>Dothistroma</taxon>
    </lineage>
</organism>
<keyword evidence="2" id="KW-1185">Reference proteome</keyword>
<protein>
    <submittedName>
        <fullName evidence="1">Uncharacterized protein</fullName>
    </submittedName>
</protein>
<dbReference type="EMBL" id="KB446542">
    <property type="protein sequence ID" value="EME41539.1"/>
    <property type="molecule type" value="Genomic_DNA"/>
</dbReference>
<sequence length="77" mass="8593">MSERSTSKPDYRVHFLPEREDDDWTLPPTCTCGSLFCFGGKLCDTKGSGTPGYVDYEPDPWWKGCLVADASRSPGRD</sequence>
<reference evidence="1 2" key="2">
    <citation type="journal article" date="2012" name="PLoS Pathog.">
        <title>Diverse lifestyles and strategies of plant pathogenesis encoded in the genomes of eighteen Dothideomycetes fungi.</title>
        <authorList>
            <person name="Ohm R.A."/>
            <person name="Feau N."/>
            <person name="Henrissat B."/>
            <person name="Schoch C.L."/>
            <person name="Horwitz B.A."/>
            <person name="Barry K.W."/>
            <person name="Condon B.J."/>
            <person name="Copeland A.C."/>
            <person name="Dhillon B."/>
            <person name="Glaser F."/>
            <person name="Hesse C.N."/>
            <person name="Kosti I."/>
            <person name="LaButti K."/>
            <person name="Lindquist E.A."/>
            <person name="Lucas S."/>
            <person name="Salamov A.A."/>
            <person name="Bradshaw R.E."/>
            <person name="Ciuffetti L."/>
            <person name="Hamelin R.C."/>
            <person name="Kema G.H.J."/>
            <person name="Lawrence C."/>
            <person name="Scott J.A."/>
            <person name="Spatafora J.W."/>
            <person name="Turgeon B.G."/>
            <person name="de Wit P.J.G.M."/>
            <person name="Zhong S."/>
            <person name="Goodwin S.B."/>
            <person name="Grigoriev I.V."/>
        </authorList>
    </citation>
    <scope>NUCLEOTIDE SEQUENCE [LARGE SCALE GENOMIC DNA]</scope>
    <source>
        <strain evidence="2">NZE10 / CBS 128990</strain>
    </source>
</reference>
<gene>
    <name evidence="1" type="ORF">DOTSEDRAFT_73825</name>
</gene>
<evidence type="ECO:0000313" key="1">
    <source>
        <dbReference type="EMBL" id="EME41539.1"/>
    </source>
</evidence>
<dbReference type="HOGENOM" id="CLU_2638053_0_0_1"/>
<proteinExistence type="predicted"/>
<dbReference type="AlphaFoldDB" id="N1PHC1"/>